<dbReference type="PROSITE" id="PS00109">
    <property type="entry name" value="PROTEIN_KINASE_TYR"/>
    <property type="match status" value="1"/>
</dbReference>
<gene>
    <name evidence="12" type="ORF">ODALV1_LOCUS9822</name>
</gene>
<dbReference type="Proteomes" id="UP001642540">
    <property type="component" value="Unassembled WGS sequence"/>
</dbReference>
<dbReference type="InterPro" id="IPR050122">
    <property type="entry name" value="RTK"/>
</dbReference>
<keyword evidence="7" id="KW-0472">Membrane</keyword>
<evidence type="ECO:0000256" key="2">
    <source>
        <dbReference type="ARBA" id="ARBA00022692"/>
    </source>
</evidence>
<evidence type="ECO:0000256" key="9">
    <source>
        <dbReference type="ARBA" id="ARBA00051243"/>
    </source>
</evidence>
<dbReference type="PROSITE" id="PS00107">
    <property type="entry name" value="PROTEIN_KINASE_ATP"/>
    <property type="match status" value="1"/>
</dbReference>
<keyword evidence="4 10" id="KW-0547">Nucleotide-binding</keyword>
<accession>A0ABP1QFL5</accession>
<dbReference type="InterPro" id="IPR011009">
    <property type="entry name" value="Kinase-like_dom_sf"/>
</dbReference>
<dbReference type="PROSITE" id="PS50011">
    <property type="entry name" value="PROTEIN_KINASE_DOM"/>
    <property type="match status" value="1"/>
</dbReference>
<evidence type="ECO:0000256" key="5">
    <source>
        <dbReference type="ARBA" id="ARBA00022840"/>
    </source>
</evidence>
<dbReference type="EMBL" id="CAXLJM020000030">
    <property type="protein sequence ID" value="CAL8098063.1"/>
    <property type="molecule type" value="Genomic_DNA"/>
</dbReference>
<dbReference type="Gene3D" id="1.10.510.10">
    <property type="entry name" value="Transferase(Phosphotransferase) domain 1"/>
    <property type="match status" value="1"/>
</dbReference>
<comment type="subcellular location">
    <subcellularLocation>
        <location evidence="1">Membrane</location>
        <topology evidence="1">Single-pass membrane protein</topology>
    </subcellularLocation>
</comment>
<dbReference type="PANTHER" id="PTHR24416">
    <property type="entry name" value="TYROSINE-PROTEIN KINASE RECEPTOR"/>
    <property type="match status" value="1"/>
</dbReference>
<sequence>MANRVAIQVPLYQKEHLELGKVVGQGAFGKVCVARFKDPSLPLVAIKQFHTEQWKAVTQQDRDKAYAELLKVAVMRHANIVMLVGMVRDALPWLIFEYMPGGNLKDFVSTPNRPLTGDILYGFCRDICNGMEYLHKYQFLHRDLAARNILLNGNIAKIADLGLTSIIRPGTDGRYTVDNFAIHHAAREVIFDKVYQKESDVWSFGVLMFEMFSRGRTPYGSQATKEQIYDYVQRGVTPVQLQPSLFSKSVSEIMAIILKLHRAERPTFQTLATYFTRVVPVSPALPANADPNAVFQKFSNFHRSRAGGQLYAVKN</sequence>
<dbReference type="SMART" id="SM00219">
    <property type="entry name" value="TyrKc"/>
    <property type="match status" value="1"/>
</dbReference>
<dbReference type="InterPro" id="IPR000719">
    <property type="entry name" value="Prot_kinase_dom"/>
</dbReference>
<dbReference type="Pfam" id="PF07714">
    <property type="entry name" value="PK_Tyr_Ser-Thr"/>
    <property type="match status" value="1"/>
</dbReference>
<evidence type="ECO:0000256" key="8">
    <source>
        <dbReference type="ARBA" id="ARBA00023170"/>
    </source>
</evidence>
<organism evidence="12 13">
    <name type="scientific">Orchesella dallaii</name>
    <dbReference type="NCBI Taxonomy" id="48710"/>
    <lineage>
        <taxon>Eukaryota</taxon>
        <taxon>Metazoa</taxon>
        <taxon>Ecdysozoa</taxon>
        <taxon>Arthropoda</taxon>
        <taxon>Hexapoda</taxon>
        <taxon>Collembola</taxon>
        <taxon>Entomobryomorpha</taxon>
        <taxon>Entomobryoidea</taxon>
        <taxon>Orchesellidae</taxon>
        <taxon>Orchesellinae</taxon>
        <taxon>Orchesella</taxon>
    </lineage>
</organism>
<comment type="caution">
    <text evidence="12">The sequence shown here is derived from an EMBL/GenBank/DDBJ whole genome shotgun (WGS) entry which is preliminary data.</text>
</comment>
<evidence type="ECO:0000256" key="7">
    <source>
        <dbReference type="ARBA" id="ARBA00023136"/>
    </source>
</evidence>
<keyword evidence="8" id="KW-0675">Receptor</keyword>
<protein>
    <recommendedName>
        <fullName evidence="11">Protein kinase domain-containing protein</fullName>
    </recommendedName>
</protein>
<feature type="binding site" evidence="10">
    <location>
        <position position="47"/>
    </location>
    <ligand>
        <name>ATP</name>
        <dbReference type="ChEBI" id="CHEBI:30616"/>
    </ligand>
</feature>
<dbReference type="InterPro" id="IPR008266">
    <property type="entry name" value="Tyr_kinase_AS"/>
</dbReference>
<feature type="domain" description="Protein kinase" evidence="11">
    <location>
        <begin position="17"/>
        <end position="285"/>
    </location>
</feature>
<dbReference type="InterPro" id="IPR017441">
    <property type="entry name" value="Protein_kinase_ATP_BS"/>
</dbReference>
<evidence type="ECO:0000313" key="12">
    <source>
        <dbReference type="EMBL" id="CAL8098063.1"/>
    </source>
</evidence>
<dbReference type="PANTHER" id="PTHR24416:SF550">
    <property type="entry name" value="FIBROBLAST GROWTH FACTOR RECEPTOR HOMOLOG 1-RELATED"/>
    <property type="match status" value="1"/>
</dbReference>
<evidence type="ECO:0000256" key="10">
    <source>
        <dbReference type="PROSITE-ProRule" id="PRU10141"/>
    </source>
</evidence>
<comment type="catalytic activity">
    <reaction evidence="9">
        <text>L-tyrosyl-[protein] + ATP = O-phospho-L-tyrosyl-[protein] + ADP + H(+)</text>
        <dbReference type="Rhea" id="RHEA:10596"/>
        <dbReference type="Rhea" id="RHEA-COMP:10136"/>
        <dbReference type="Rhea" id="RHEA-COMP:20101"/>
        <dbReference type="ChEBI" id="CHEBI:15378"/>
        <dbReference type="ChEBI" id="CHEBI:30616"/>
        <dbReference type="ChEBI" id="CHEBI:46858"/>
        <dbReference type="ChEBI" id="CHEBI:61978"/>
        <dbReference type="ChEBI" id="CHEBI:456216"/>
        <dbReference type="EC" id="2.7.10.1"/>
    </reaction>
</comment>
<evidence type="ECO:0000313" key="13">
    <source>
        <dbReference type="Proteomes" id="UP001642540"/>
    </source>
</evidence>
<dbReference type="InterPro" id="IPR020635">
    <property type="entry name" value="Tyr_kinase_cat_dom"/>
</dbReference>
<dbReference type="InterPro" id="IPR001245">
    <property type="entry name" value="Ser-Thr/Tyr_kinase_cat_dom"/>
</dbReference>
<keyword evidence="2" id="KW-0812">Transmembrane</keyword>
<dbReference type="SUPFAM" id="SSF56112">
    <property type="entry name" value="Protein kinase-like (PK-like)"/>
    <property type="match status" value="1"/>
</dbReference>
<evidence type="ECO:0000259" key="11">
    <source>
        <dbReference type="PROSITE" id="PS50011"/>
    </source>
</evidence>
<reference evidence="12 13" key="1">
    <citation type="submission" date="2024-08" db="EMBL/GenBank/DDBJ databases">
        <authorList>
            <person name="Cucini C."/>
            <person name="Frati F."/>
        </authorList>
    </citation>
    <scope>NUCLEOTIDE SEQUENCE [LARGE SCALE GENOMIC DNA]</scope>
</reference>
<dbReference type="PIRSF" id="PIRSF000615">
    <property type="entry name" value="TyrPK_CSF1-R"/>
    <property type="match status" value="1"/>
</dbReference>
<proteinExistence type="predicted"/>
<keyword evidence="5 10" id="KW-0067">ATP-binding</keyword>
<evidence type="ECO:0000256" key="3">
    <source>
        <dbReference type="ARBA" id="ARBA00022729"/>
    </source>
</evidence>
<keyword evidence="13" id="KW-1185">Reference proteome</keyword>
<name>A0ABP1QFL5_9HEXA</name>
<evidence type="ECO:0000256" key="1">
    <source>
        <dbReference type="ARBA" id="ARBA00004167"/>
    </source>
</evidence>
<dbReference type="PRINTS" id="PR00109">
    <property type="entry name" value="TYRKINASE"/>
</dbReference>
<evidence type="ECO:0000256" key="6">
    <source>
        <dbReference type="ARBA" id="ARBA00022989"/>
    </source>
</evidence>
<keyword evidence="6" id="KW-1133">Transmembrane helix</keyword>
<keyword evidence="3" id="KW-0732">Signal</keyword>
<evidence type="ECO:0000256" key="4">
    <source>
        <dbReference type="ARBA" id="ARBA00022741"/>
    </source>
</evidence>